<keyword evidence="3 4" id="KW-0129">CBS domain</keyword>
<gene>
    <name evidence="8" type="ordered locus">RB9823</name>
</gene>
<dbReference type="GO" id="GO:0005975">
    <property type="term" value="P:carbohydrate metabolic process"/>
    <property type="evidence" value="ECO:0007669"/>
    <property type="project" value="InterPro"/>
</dbReference>
<evidence type="ECO:0000256" key="4">
    <source>
        <dbReference type="PROSITE-ProRule" id="PRU00703"/>
    </source>
</evidence>
<dbReference type="EMBL" id="BX294150">
    <property type="protein sequence ID" value="CAD76476.1"/>
    <property type="molecule type" value="Genomic_DNA"/>
</dbReference>
<dbReference type="InterPro" id="IPR046348">
    <property type="entry name" value="SIS_dom_sf"/>
</dbReference>
<dbReference type="Pfam" id="PF00571">
    <property type="entry name" value="CBS"/>
    <property type="match status" value="1"/>
</dbReference>
<dbReference type="InParanoid" id="Q7UL04"/>
<dbReference type="Gene3D" id="3.40.50.10490">
    <property type="entry name" value="Glucose-6-phosphate isomerase like protein, domain 1"/>
    <property type="match status" value="1"/>
</dbReference>
<dbReference type="SMART" id="SM00116">
    <property type="entry name" value="CBS"/>
    <property type="match status" value="2"/>
</dbReference>
<evidence type="ECO:0000256" key="3">
    <source>
        <dbReference type="ARBA" id="ARBA00023122"/>
    </source>
</evidence>
<dbReference type="HOGENOM" id="CLU_040681_13_1_0"/>
<dbReference type="Gene3D" id="3.10.580.10">
    <property type="entry name" value="CBS-domain"/>
    <property type="match status" value="1"/>
</dbReference>
<dbReference type="PANTHER" id="PTHR38418:SF2">
    <property type="entry name" value="SUGAR ISOMERASE, KPSF_GUTQ (AFU_ORTHOLOGUE AFUA_6G08860)"/>
    <property type="match status" value="1"/>
</dbReference>
<accession>Q7UL04</accession>
<dbReference type="AlphaFoldDB" id="Q7UL04"/>
<feature type="region of interest" description="Disordered" evidence="5">
    <location>
        <begin position="388"/>
        <end position="419"/>
    </location>
</feature>
<dbReference type="EnsemblBacteria" id="CAD76476">
    <property type="protein sequence ID" value="CAD76476"/>
    <property type="gene ID" value="RB9823"/>
</dbReference>
<reference evidence="8 9" key="1">
    <citation type="journal article" date="2003" name="Proc. Natl. Acad. Sci. U.S.A.">
        <title>Complete genome sequence of the marine planctomycete Pirellula sp. strain 1.</title>
        <authorList>
            <person name="Gloeckner F.O."/>
            <person name="Kube M."/>
            <person name="Bauer M."/>
            <person name="Teeling H."/>
            <person name="Lombardot T."/>
            <person name="Ludwig W."/>
            <person name="Gade D."/>
            <person name="Beck A."/>
            <person name="Borzym K."/>
            <person name="Heitmann K."/>
            <person name="Rabus R."/>
            <person name="Schlesner H."/>
            <person name="Amann R."/>
            <person name="Reinhardt R."/>
        </authorList>
    </citation>
    <scope>NUCLEOTIDE SEQUENCE [LARGE SCALE GENOMIC DNA]</scope>
    <source>
        <strain evidence="9">DSM 10527 / NCIMB 13988 / SH1</strain>
    </source>
</reference>
<dbReference type="InterPro" id="IPR046342">
    <property type="entry name" value="CBS_dom_sf"/>
</dbReference>
<dbReference type="InterPro" id="IPR001347">
    <property type="entry name" value="SIS_dom"/>
</dbReference>
<comment type="similarity">
    <text evidence="1">Belongs to the SIS family. GutQ/KpsF subfamily.</text>
</comment>
<dbReference type="Proteomes" id="UP000001025">
    <property type="component" value="Chromosome"/>
</dbReference>
<dbReference type="GO" id="GO:1901135">
    <property type="term" value="P:carbohydrate derivative metabolic process"/>
    <property type="evidence" value="ECO:0007669"/>
    <property type="project" value="InterPro"/>
</dbReference>
<protein>
    <recommendedName>
        <fullName evidence="10">Arabinose-5-phosphate isomerase</fullName>
    </recommendedName>
</protein>
<organism evidence="8 9">
    <name type="scientific">Rhodopirellula baltica (strain DSM 10527 / NCIMB 13988 / SH1)</name>
    <dbReference type="NCBI Taxonomy" id="243090"/>
    <lineage>
        <taxon>Bacteria</taxon>
        <taxon>Pseudomonadati</taxon>
        <taxon>Planctomycetota</taxon>
        <taxon>Planctomycetia</taxon>
        <taxon>Pirellulales</taxon>
        <taxon>Pirellulaceae</taxon>
        <taxon>Rhodopirellula</taxon>
    </lineage>
</organism>
<dbReference type="InterPro" id="IPR004800">
    <property type="entry name" value="KdsD/KpsF-type"/>
</dbReference>
<dbReference type="InterPro" id="IPR000644">
    <property type="entry name" value="CBS_dom"/>
</dbReference>
<keyword evidence="2" id="KW-0677">Repeat</keyword>
<evidence type="ECO:0000313" key="8">
    <source>
        <dbReference type="EMBL" id="CAD76476.1"/>
    </source>
</evidence>
<feature type="compositionally biased region" description="Polar residues" evidence="5">
    <location>
        <begin position="388"/>
        <end position="403"/>
    </location>
</feature>
<dbReference type="OrthoDB" id="9762536at2"/>
<evidence type="ECO:0000259" key="6">
    <source>
        <dbReference type="PROSITE" id="PS51371"/>
    </source>
</evidence>
<name>Q7UL04_RHOBA</name>
<dbReference type="NCBIfam" id="TIGR00393">
    <property type="entry name" value="kpsF"/>
    <property type="match status" value="1"/>
</dbReference>
<dbReference type="SUPFAM" id="SSF53697">
    <property type="entry name" value="SIS domain"/>
    <property type="match status" value="1"/>
</dbReference>
<dbReference type="PROSITE" id="PS51371">
    <property type="entry name" value="CBS"/>
    <property type="match status" value="2"/>
</dbReference>
<evidence type="ECO:0008006" key="10">
    <source>
        <dbReference type="Google" id="ProtNLM"/>
    </source>
</evidence>
<proteinExistence type="inferred from homology"/>
<sequence length="419" mass="44764">MPSFTRRRVHLAMPPTFSVSSRVDNATETAFVAPTTRDKSKDAIVAPQPQLNHGTSVPTLTPLSPLDQIRLVRETMLREAEAIQKAAAIASADAAEAAAWISRCEGSIVLTGVGKAGLIAQKLVATLASTGSPAHFLHPIEAVHGDLGRVQSKDLVIAFSNSGRSEEVVRVVEYLKHQACGIIAVTADRENPLAELADHVVPIGRHREACPDGLAPTSSTSVMLAVGDAIAVLASRLCGFTPNDFARFHPGGALGRKLTDVRQAMRPLAECRLAPQTISIREAMMIGGAGRRSGAILLLDESERLAGIFTDSDLARLLQHRQETSLDEPIELFMTKQPICIADDERLPRAVEILSQRKISELPVVDSDHRPIGMIDITDLVATGDVRQTVSSSQGSIQSNPDDSSGEDGPRCIPITSGD</sequence>
<evidence type="ECO:0000256" key="5">
    <source>
        <dbReference type="SAM" id="MobiDB-lite"/>
    </source>
</evidence>
<feature type="domain" description="CBS" evidence="6">
    <location>
        <begin position="265"/>
        <end position="328"/>
    </location>
</feature>
<dbReference type="PATRIC" id="fig|243090.15.peg.4727"/>
<dbReference type="Pfam" id="PF01380">
    <property type="entry name" value="SIS"/>
    <property type="match status" value="1"/>
</dbReference>
<dbReference type="eggNOG" id="COG0794">
    <property type="taxonomic scope" value="Bacteria"/>
</dbReference>
<dbReference type="KEGG" id="rba:RB9823"/>
<evidence type="ECO:0000256" key="1">
    <source>
        <dbReference type="ARBA" id="ARBA00008165"/>
    </source>
</evidence>
<evidence type="ECO:0000256" key="2">
    <source>
        <dbReference type="ARBA" id="ARBA00022737"/>
    </source>
</evidence>
<feature type="domain" description="SIS" evidence="7">
    <location>
        <begin position="97"/>
        <end position="240"/>
    </location>
</feature>
<dbReference type="GO" id="GO:0097367">
    <property type="term" value="F:carbohydrate derivative binding"/>
    <property type="evidence" value="ECO:0007669"/>
    <property type="project" value="InterPro"/>
</dbReference>
<feature type="domain" description="CBS" evidence="6">
    <location>
        <begin position="334"/>
        <end position="392"/>
    </location>
</feature>
<dbReference type="InterPro" id="IPR035474">
    <property type="entry name" value="SIS_Kpsf"/>
</dbReference>
<dbReference type="STRING" id="243090.RB9823"/>
<evidence type="ECO:0000313" key="9">
    <source>
        <dbReference type="Proteomes" id="UP000001025"/>
    </source>
</evidence>
<dbReference type="PROSITE" id="PS51464">
    <property type="entry name" value="SIS"/>
    <property type="match status" value="1"/>
</dbReference>
<evidence type="ECO:0000259" key="7">
    <source>
        <dbReference type="PROSITE" id="PS51464"/>
    </source>
</evidence>
<dbReference type="GO" id="GO:0016853">
    <property type="term" value="F:isomerase activity"/>
    <property type="evidence" value="ECO:0007669"/>
    <property type="project" value="InterPro"/>
</dbReference>
<dbReference type="PANTHER" id="PTHR38418">
    <property type="entry name" value="SUGAR ISOMERASE, KPSF/GUTQ (AFU_ORTHOLOGUE AFUA_6G08860)"/>
    <property type="match status" value="1"/>
</dbReference>
<dbReference type="FunCoup" id="Q7UL04">
    <property type="interactions" value="171"/>
</dbReference>
<keyword evidence="9" id="KW-1185">Reference proteome</keyword>
<dbReference type="CDD" id="cd05014">
    <property type="entry name" value="SIS_Kpsf"/>
    <property type="match status" value="1"/>
</dbReference>
<dbReference type="eggNOG" id="COG0517">
    <property type="taxonomic scope" value="Bacteria"/>
</dbReference>